<name>A0A3B0M0U7_9GAMM</name>
<accession>A0A3B0M0U7</accession>
<dbReference type="AlphaFoldDB" id="A0A3B0M0U7"/>
<reference evidence="1" key="1">
    <citation type="submission" date="2018-04" db="EMBL/GenBank/DDBJ databases">
        <authorList>
            <person name="Go L.Y."/>
            <person name="Mitchell J.A."/>
        </authorList>
    </citation>
    <scope>NUCLEOTIDE SEQUENCE</scope>
    <source>
        <strain evidence="1">ARTV</strain>
    </source>
</reference>
<organism evidence="1">
    <name type="scientific">Arsenophonus endosymbiont of Trialeurodes vaporariorum</name>
    <dbReference type="NCBI Taxonomy" id="235567"/>
    <lineage>
        <taxon>Bacteria</taxon>
        <taxon>Pseudomonadati</taxon>
        <taxon>Pseudomonadota</taxon>
        <taxon>Gammaproteobacteria</taxon>
        <taxon>Enterobacterales</taxon>
        <taxon>Morganellaceae</taxon>
        <taxon>Arsenophonus</taxon>
    </lineage>
</organism>
<evidence type="ECO:0000313" key="1">
    <source>
        <dbReference type="EMBL" id="SSW96235.1"/>
    </source>
</evidence>
<dbReference type="EMBL" id="UFQR01000011">
    <property type="protein sequence ID" value="SSW96235.1"/>
    <property type="molecule type" value="Genomic_DNA"/>
</dbReference>
<gene>
    <name evidence="1" type="ORF">ARTV_2549</name>
</gene>
<proteinExistence type="predicted"/>
<sequence>MKIKGIFYNEVKEKALKNPDVLAAYLIEQKKAEMQELLVKMKKRSGLTSSQIAKKMGG</sequence>
<protein>
    <submittedName>
        <fullName evidence="1">Uncharacterized protein</fullName>
    </submittedName>
</protein>